<dbReference type="OrthoDB" id="2418081at2759"/>
<dbReference type="PANTHER" id="PTHR10655">
    <property type="entry name" value="LYSOPHOSPHOLIPASE-RELATED"/>
    <property type="match status" value="1"/>
</dbReference>
<evidence type="ECO:0000256" key="1">
    <source>
        <dbReference type="ARBA" id="ARBA00006499"/>
    </source>
</evidence>
<dbReference type="OMA" id="WYDILAM"/>
<organism evidence="4 5">
    <name type="scientific">Thalassiosira oceanica</name>
    <name type="common">Marine diatom</name>
    <dbReference type="NCBI Taxonomy" id="159749"/>
    <lineage>
        <taxon>Eukaryota</taxon>
        <taxon>Sar</taxon>
        <taxon>Stramenopiles</taxon>
        <taxon>Ochrophyta</taxon>
        <taxon>Bacillariophyta</taxon>
        <taxon>Coscinodiscophyceae</taxon>
        <taxon>Thalassiosirophycidae</taxon>
        <taxon>Thalassiosirales</taxon>
        <taxon>Thalassiosiraceae</taxon>
        <taxon>Thalassiosira</taxon>
    </lineage>
</organism>
<dbReference type="Proteomes" id="UP000266841">
    <property type="component" value="Unassembled WGS sequence"/>
</dbReference>
<dbReference type="GO" id="GO:0005737">
    <property type="term" value="C:cytoplasm"/>
    <property type="evidence" value="ECO:0007669"/>
    <property type="project" value="TreeGrafter"/>
</dbReference>
<gene>
    <name evidence="4" type="ORF">THAOC_32896</name>
</gene>
<accession>K0RNI8</accession>
<keyword evidence="5" id="KW-1185">Reference proteome</keyword>
<dbReference type="AlphaFoldDB" id="K0RNI8"/>
<comment type="caution">
    <text evidence="4">The sequence shown here is derived from an EMBL/GenBank/DDBJ whole genome shotgun (WGS) entry which is preliminary data.</text>
</comment>
<comment type="similarity">
    <text evidence="1">Belongs to the AB hydrolase superfamily. AB hydrolase 2 family.</text>
</comment>
<dbReference type="InterPro" id="IPR050565">
    <property type="entry name" value="LYPA1-2/EST-like"/>
</dbReference>
<dbReference type="SUPFAM" id="SSF53474">
    <property type="entry name" value="alpha/beta-Hydrolases"/>
    <property type="match status" value="1"/>
</dbReference>
<dbReference type="eggNOG" id="KOG2112">
    <property type="taxonomic scope" value="Eukaryota"/>
</dbReference>
<evidence type="ECO:0000259" key="3">
    <source>
        <dbReference type="Pfam" id="PF02230"/>
    </source>
</evidence>
<evidence type="ECO:0000313" key="5">
    <source>
        <dbReference type="Proteomes" id="UP000266841"/>
    </source>
</evidence>
<reference evidence="4 5" key="1">
    <citation type="journal article" date="2012" name="Genome Biol.">
        <title>Genome and low-iron response of an oceanic diatom adapted to chronic iron limitation.</title>
        <authorList>
            <person name="Lommer M."/>
            <person name="Specht M."/>
            <person name="Roy A.S."/>
            <person name="Kraemer L."/>
            <person name="Andreson R."/>
            <person name="Gutowska M.A."/>
            <person name="Wolf J."/>
            <person name="Bergner S.V."/>
            <person name="Schilhabel M.B."/>
            <person name="Klostermeier U.C."/>
            <person name="Beiko R.G."/>
            <person name="Rosenstiel P."/>
            <person name="Hippler M."/>
            <person name="Laroche J."/>
        </authorList>
    </citation>
    <scope>NUCLEOTIDE SEQUENCE [LARGE SCALE GENOMIC DNA]</scope>
    <source>
        <strain evidence="4 5">CCMP1005</strain>
    </source>
</reference>
<sequence>MPLFASSLSLSSRVSSRVRPNRAIGLRRTTVRRATSSQRDDGTVVISPDDASEHTASVILCHGLGDTAMGWAEPAQHLQTKLPHARFILPTAPTQPVTLNFGMAMPSWYDIIGLDERSNESCEGIDDTVETILGLIQDEVNAGIDYGRIVLSGFSQGGAVALHTGMRSARPGGGGEGLGLAGICVMSGYLPLASSFEAARGSERTPILHCHGTADQVVNFKAAGLSRDRVTSAQRDAGVPVEDGLYEVRSYPIEHSVSMDELDDVAEFMTRVIPPN</sequence>
<dbReference type="Gene3D" id="3.40.50.1820">
    <property type="entry name" value="alpha/beta hydrolase"/>
    <property type="match status" value="1"/>
</dbReference>
<protein>
    <recommendedName>
        <fullName evidence="3">Phospholipase/carboxylesterase/thioesterase domain-containing protein</fullName>
    </recommendedName>
</protein>
<dbReference type="InterPro" id="IPR003140">
    <property type="entry name" value="PLipase/COase/thioEstase"/>
</dbReference>
<dbReference type="GO" id="GO:0052689">
    <property type="term" value="F:carboxylic ester hydrolase activity"/>
    <property type="evidence" value="ECO:0007669"/>
    <property type="project" value="TreeGrafter"/>
</dbReference>
<dbReference type="EMBL" id="AGNL01045992">
    <property type="protein sequence ID" value="EJK48317.1"/>
    <property type="molecule type" value="Genomic_DNA"/>
</dbReference>
<proteinExistence type="inferred from homology"/>
<dbReference type="Pfam" id="PF02230">
    <property type="entry name" value="Abhydrolase_2"/>
    <property type="match status" value="1"/>
</dbReference>
<keyword evidence="2" id="KW-0378">Hydrolase</keyword>
<feature type="domain" description="Phospholipase/carboxylesterase/thioesterase" evidence="3">
    <location>
        <begin position="44"/>
        <end position="271"/>
    </location>
</feature>
<dbReference type="InterPro" id="IPR029058">
    <property type="entry name" value="AB_hydrolase_fold"/>
</dbReference>
<evidence type="ECO:0000313" key="4">
    <source>
        <dbReference type="EMBL" id="EJK48317.1"/>
    </source>
</evidence>
<name>K0RNI8_THAOC</name>
<dbReference type="PANTHER" id="PTHR10655:SF17">
    <property type="entry name" value="LYSOPHOSPHOLIPASE-LIKE PROTEIN 1"/>
    <property type="match status" value="1"/>
</dbReference>
<dbReference type="GO" id="GO:0008474">
    <property type="term" value="F:palmitoyl-(protein) hydrolase activity"/>
    <property type="evidence" value="ECO:0007669"/>
    <property type="project" value="TreeGrafter"/>
</dbReference>
<evidence type="ECO:0000256" key="2">
    <source>
        <dbReference type="ARBA" id="ARBA00022801"/>
    </source>
</evidence>